<reference evidence="2" key="1">
    <citation type="journal article" date="2014" name="Genome Announc.">
        <title>Draft genome sequence of Colletotrichum sublineola, a destructive pathogen of cultivated sorghum.</title>
        <authorList>
            <person name="Baroncelli R."/>
            <person name="Sanz-Martin J.M."/>
            <person name="Rech G.E."/>
            <person name="Sukno S.A."/>
            <person name="Thon M.R."/>
        </authorList>
    </citation>
    <scope>NUCLEOTIDE SEQUENCE [LARGE SCALE GENOMIC DNA]</scope>
    <source>
        <strain evidence="2">TX430BB</strain>
    </source>
</reference>
<accession>A0A066WZ62</accession>
<name>A0A066WZ62_COLSU</name>
<dbReference type="AlphaFoldDB" id="A0A066WZ62"/>
<protein>
    <submittedName>
        <fullName evidence="1">Uncharacterized protein</fullName>
    </submittedName>
</protein>
<evidence type="ECO:0000313" key="1">
    <source>
        <dbReference type="EMBL" id="KDN60674.1"/>
    </source>
</evidence>
<organism evidence="1 2">
    <name type="scientific">Colletotrichum sublineola</name>
    <name type="common">Sorghum anthracnose fungus</name>
    <dbReference type="NCBI Taxonomy" id="1173701"/>
    <lineage>
        <taxon>Eukaryota</taxon>
        <taxon>Fungi</taxon>
        <taxon>Dikarya</taxon>
        <taxon>Ascomycota</taxon>
        <taxon>Pezizomycotina</taxon>
        <taxon>Sordariomycetes</taxon>
        <taxon>Hypocreomycetidae</taxon>
        <taxon>Glomerellales</taxon>
        <taxon>Glomerellaceae</taxon>
        <taxon>Colletotrichum</taxon>
        <taxon>Colletotrichum graminicola species complex</taxon>
    </lineage>
</organism>
<dbReference type="Proteomes" id="UP000027238">
    <property type="component" value="Unassembled WGS sequence"/>
</dbReference>
<proteinExistence type="predicted"/>
<keyword evidence="2" id="KW-1185">Reference proteome</keyword>
<gene>
    <name evidence="1" type="ORF">CSUB01_04082</name>
</gene>
<dbReference type="EMBL" id="JMSE01001482">
    <property type="protein sequence ID" value="KDN60674.1"/>
    <property type="molecule type" value="Genomic_DNA"/>
</dbReference>
<evidence type="ECO:0000313" key="2">
    <source>
        <dbReference type="Proteomes" id="UP000027238"/>
    </source>
</evidence>
<comment type="caution">
    <text evidence="1">The sequence shown here is derived from an EMBL/GenBank/DDBJ whole genome shotgun (WGS) entry which is preliminary data.</text>
</comment>
<dbReference type="HOGENOM" id="CLU_847341_0_0_1"/>
<sequence length="328" mass="36545">MSDAGFFPQLQLDYGIQTSCFLGSFTLEHRRRTAQPHISLVSNLCAIVEPTVEFGEDLCKCARFLHFESCLDNGYVRLLKVLRMHTDRVKAMGLQSREALLGSLYFEQLHDRKDFINVKLQNPALGLFQTMLFYILPTQNNAQRTRAGGIGTEKSSEGFFKLAYSGIYPGLKNAAAMIDALDERGLLGNLRRGVPRGSRPCSYVQRPNRTRQTEGLLFEPTFPQISKCPTVIKSLLRILTRTMLSGFIDSQFPNPPDPARANSLSKKLAEKANRVFVWVAVLVGRLESGLDNETTELGLGGKACISTPVKLAEWAPQCFLDSDANRPP</sequence>